<proteinExistence type="predicted"/>
<protein>
    <submittedName>
        <fullName evidence="2">Uncharacterized protein</fullName>
    </submittedName>
</protein>
<feature type="region of interest" description="Disordered" evidence="1">
    <location>
        <begin position="1"/>
        <end position="31"/>
    </location>
</feature>
<sequence>MSSPTSGRDSPQDQPRHDSPQEQPRDRTGEWWEKLSAEARIREDGDEKWGWVIYRSSYAKELEGSWEDLKRRILQNLHKRIAKSDAPSIAETMDFIFVEDPTLDGASNNQLRSRFQLWARENCADTFHKGIDTTRGSRYEFFVKVDDELLREGNVGLVQGWPLEAEEGDTEEEEDDPEDWFKMRDDAIKPHLYDSLHDPEHFYILYRRPENGATYIP</sequence>
<dbReference type="RefSeq" id="XP_051360054.1">
    <property type="nucleotide sequence ID" value="XM_051508939.1"/>
</dbReference>
<dbReference type="AlphaFoldDB" id="A0A9P9XX08"/>
<organism evidence="2 3">
    <name type="scientific">Emericellopsis cladophorae</name>
    <dbReference type="NCBI Taxonomy" id="2686198"/>
    <lineage>
        <taxon>Eukaryota</taxon>
        <taxon>Fungi</taxon>
        <taxon>Dikarya</taxon>
        <taxon>Ascomycota</taxon>
        <taxon>Pezizomycotina</taxon>
        <taxon>Sordariomycetes</taxon>
        <taxon>Hypocreomycetidae</taxon>
        <taxon>Hypocreales</taxon>
        <taxon>Bionectriaceae</taxon>
        <taxon>Emericellopsis</taxon>
    </lineage>
</organism>
<name>A0A9P9XX08_9HYPO</name>
<dbReference type="OrthoDB" id="4424523at2759"/>
<dbReference type="GeneID" id="75826864"/>
<reference evidence="2" key="1">
    <citation type="journal article" date="2021" name="J Fungi (Basel)">
        <title>Genomic and Metabolomic Analyses of the Marine Fungus Emericellopsis cladophorae: Insights into Saltwater Adaptability Mechanisms and Its Biosynthetic Potential.</title>
        <authorList>
            <person name="Goncalves M.F.M."/>
            <person name="Hilario S."/>
            <person name="Van de Peer Y."/>
            <person name="Esteves A.C."/>
            <person name="Alves A."/>
        </authorList>
    </citation>
    <scope>NUCLEOTIDE SEQUENCE</scope>
    <source>
        <strain evidence="2">MUM 19.33</strain>
    </source>
</reference>
<evidence type="ECO:0000256" key="1">
    <source>
        <dbReference type="SAM" id="MobiDB-lite"/>
    </source>
</evidence>
<evidence type="ECO:0000313" key="3">
    <source>
        <dbReference type="Proteomes" id="UP001055219"/>
    </source>
</evidence>
<keyword evidence="3" id="KW-1185">Reference proteome</keyword>
<feature type="compositionally biased region" description="Basic and acidic residues" evidence="1">
    <location>
        <begin position="10"/>
        <end position="31"/>
    </location>
</feature>
<reference evidence="2" key="2">
    <citation type="submission" date="2022-07" db="EMBL/GenBank/DDBJ databases">
        <authorList>
            <person name="Goncalves M.F.M."/>
            <person name="Hilario S."/>
            <person name="Van De Peer Y."/>
            <person name="Esteves A.C."/>
            <person name="Alves A."/>
        </authorList>
    </citation>
    <scope>NUCLEOTIDE SEQUENCE</scope>
    <source>
        <strain evidence="2">MUM 19.33</strain>
    </source>
</reference>
<dbReference type="Proteomes" id="UP001055219">
    <property type="component" value="Unassembled WGS sequence"/>
</dbReference>
<evidence type="ECO:0000313" key="2">
    <source>
        <dbReference type="EMBL" id="KAI6779198.1"/>
    </source>
</evidence>
<dbReference type="EMBL" id="JAGIXG020000051">
    <property type="protein sequence ID" value="KAI6779198.1"/>
    <property type="molecule type" value="Genomic_DNA"/>
</dbReference>
<accession>A0A9P9XX08</accession>
<gene>
    <name evidence="2" type="ORF">J7T54_000344</name>
</gene>
<comment type="caution">
    <text evidence="2">The sequence shown here is derived from an EMBL/GenBank/DDBJ whole genome shotgun (WGS) entry which is preliminary data.</text>
</comment>